<sequence length="329" mass="37224">MASQLNENATVAAENQEGANDQIAETSAETSEQTKKSDVFDFPKLPNEIKNMVFATAADYNPAVVYAELRMIPSGEYPRKITFSSGRNRERSEFRQLRNLAVAIPEFRAFLEAQLGKTFDLLGRYPLKAIRGDKDILVLSFHPFPGFLNWRAQAVLSGFNHRTHGILQPNVRNVGLSLAPTHLDNMACHRDCRHDTRIPLCPLRLAIFLKNFSHLENVFLLIKVKSADVARIAAVDGLSARANLDMVLGEKLALARRHGLAVFEDTRRTWVEIPNTRAGRRHFFFRGDVFNLLDIARASYLKREASLAQTFFPPDKVGFRVLVSSWFLR</sequence>
<keyword evidence="3" id="KW-1185">Reference proteome</keyword>
<dbReference type="EMBL" id="WIGO01000118">
    <property type="protein sequence ID" value="KAF6828692.1"/>
    <property type="molecule type" value="Genomic_DNA"/>
</dbReference>
<reference evidence="2" key="1">
    <citation type="journal article" date="2020" name="Phytopathology">
        <title>Genome Sequence Resources of Colletotrichum truncatum, C. plurivorum, C. musicola, and C. sojae: Four Species Pathogenic to Soybean (Glycine max).</title>
        <authorList>
            <person name="Rogerio F."/>
            <person name="Boufleur T.R."/>
            <person name="Ciampi-Guillardi M."/>
            <person name="Sukno S.A."/>
            <person name="Thon M.R."/>
            <person name="Massola Junior N.S."/>
            <person name="Baroncelli R."/>
        </authorList>
    </citation>
    <scope>NUCLEOTIDE SEQUENCE</scope>
    <source>
        <strain evidence="2">LFN00145</strain>
    </source>
</reference>
<feature type="region of interest" description="Disordered" evidence="1">
    <location>
        <begin position="1"/>
        <end position="39"/>
    </location>
</feature>
<comment type="caution">
    <text evidence="2">The sequence shown here is derived from an EMBL/GenBank/DDBJ whole genome shotgun (WGS) entry which is preliminary data.</text>
</comment>
<evidence type="ECO:0000313" key="2">
    <source>
        <dbReference type="EMBL" id="KAF6828692.1"/>
    </source>
</evidence>
<accession>A0A8H6NCP0</accession>
<gene>
    <name evidence="2" type="ORF">CPLU01_08354</name>
</gene>
<feature type="compositionally biased region" description="Polar residues" evidence="1">
    <location>
        <begin position="17"/>
        <end position="31"/>
    </location>
</feature>
<dbReference type="Proteomes" id="UP000654918">
    <property type="component" value="Unassembled WGS sequence"/>
</dbReference>
<dbReference type="AlphaFoldDB" id="A0A8H6NCP0"/>
<evidence type="ECO:0000313" key="3">
    <source>
        <dbReference type="Proteomes" id="UP000654918"/>
    </source>
</evidence>
<protein>
    <submittedName>
        <fullName evidence="2">Uncharacterized protein</fullName>
    </submittedName>
</protein>
<name>A0A8H6NCP0_9PEZI</name>
<proteinExistence type="predicted"/>
<evidence type="ECO:0000256" key="1">
    <source>
        <dbReference type="SAM" id="MobiDB-lite"/>
    </source>
</evidence>
<organism evidence="2 3">
    <name type="scientific">Colletotrichum plurivorum</name>
    <dbReference type="NCBI Taxonomy" id="2175906"/>
    <lineage>
        <taxon>Eukaryota</taxon>
        <taxon>Fungi</taxon>
        <taxon>Dikarya</taxon>
        <taxon>Ascomycota</taxon>
        <taxon>Pezizomycotina</taxon>
        <taxon>Sordariomycetes</taxon>
        <taxon>Hypocreomycetidae</taxon>
        <taxon>Glomerellales</taxon>
        <taxon>Glomerellaceae</taxon>
        <taxon>Colletotrichum</taxon>
        <taxon>Colletotrichum orchidearum species complex</taxon>
    </lineage>
</organism>